<evidence type="ECO:0000256" key="1">
    <source>
        <dbReference type="SAM" id="MobiDB-lite"/>
    </source>
</evidence>
<keyword evidence="3" id="KW-1185">Reference proteome</keyword>
<dbReference type="AlphaFoldDB" id="A0AAN6RLE6"/>
<feature type="compositionally biased region" description="Basic and acidic residues" evidence="1">
    <location>
        <begin position="543"/>
        <end position="552"/>
    </location>
</feature>
<proteinExistence type="predicted"/>
<feature type="compositionally biased region" description="Polar residues" evidence="1">
    <location>
        <begin position="526"/>
        <end position="542"/>
    </location>
</feature>
<feature type="region of interest" description="Disordered" evidence="1">
    <location>
        <begin position="625"/>
        <end position="659"/>
    </location>
</feature>
<feature type="region of interest" description="Disordered" evidence="1">
    <location>
        <begin position="491"/>
        <end position="563"/>
    </location>
</feature>
<dbReference type="SUPFAM" id="SSF75011">
    <property type="entry name" value="3-carboxy-cis,cis-mucoante lactonizing enzyme"/>
    <property type="match status" value="1"/>
</dbReference>
<sequence>MSSQHLHLATVWDHLQGRHDVANLVREIIGQHSLDHALHPSDGPDADHLIRTVGWIKIVFDSQRCYFTGIAAGTAECPPYVLSCLLPAPLLYDTILYLINIKTTLFSSNTRLMTREFTRPRHVLAQTILSGLRLLLLRKETLETDKVRRLHAAINQAWTDDRLFGAERFIVSELFAEILNALTEPSRENPYQREWTNAKLPTYAAGLYPLDIRVETFVTPLIHGTMEEDWVYAYWVLHDCLWAVECAISQRILDLRRQSGVLGSDQIWIDTDEILEQLWHTRTSLVISIFHVTGPMVPNQALLGSLATTLLSWDDDLDSFLSRQDSLLQLQRAPTQPGPNRAHNYSKHVSDLSPYHEAAVTSFASWLSDRKSDYEQFSMKRTGITASNMQDIVKDWVVKIATPNTETLSKNGEAGNLPVFIVDCPKLHAISKKSLEHKLRWCDRFALESVQGNSPIIHWKEGIPCPSCTGGEKIKSARLIEPFQLLTAALESSQPDDHCPSQYSAGDSGSYDAASTSHSTSDTGSIVPSLTSNSGISLNQTSHGERTSDSDMQKPSFLQPPMYTESPVSPTTYDPFHSHSIGSSIESPVSPIHESLNVPIVLPIASRLSIDLPIPVRTPSIRSKAEAESASMPAELPSGSFQNMFKPTNSVRSTPSFSKLKSSRTMRIGSSFRRKSSTKELEQQTPLPKEPCFAFSSAGHSLLLWEKGGHYLVRFDVPSNDASAIQGCRYEVAGIEAVAAGNHKCAIVAATGLSTRRLVIFNGIDVKAEAEIDLDLNGKPGETCLTISRNDKFAAISLNEEILVFALDGGSIKRLTFHHEINIFEMRAGYAHRRTIPVGRVASNDTASVLNGTEGSGAGWFGGQGRGLSSQEKAEEEQRQTAIISRKINFSSDSRTLVVATQLSSHCIYIDAWDCTKDPITAISDLSRSFRMPPWTLNDGDLTSVFYNSAKEIAHVTAFLAKEYPLLVPIPGHDNLQNETYSTKIVQAAQSPTGESFTVVNAMTEIIQFEYTARGTLSPRKLKKASSKISQGVFKPGAIALAMPIENVLQMFWVKDGKCMLRSVKIGSVEQSHDHDIRPHYDRLMSLKTKPVIARAPSLLIPELDGT</sequence>
<comment type="caution">
    <text evidence="2">The sequence shown here is derived from an EMBL/GenBank/DDBJ whole genome shotgun (WGS) entry which is preliminary data.</text>
</comment>
<feature type="compositionally biased region" description="Polar residues" evidence="1">
    <location>
        <begin position="639"/>
        <end position="659"/>
    </location>
</feature>
<evidence type="ECO:0000313" key="2">
    <source>
        <dbReference type="EMBL" id="KAK3216683.1"/>
    </source>
</evidence>
<gene>
    <name evidence="2" type="ORF">GRF29_1g650007</name>
</gene>
<name>A0AAN6RLE6_9PLEO</name>
<organism evidence="2 3">
    <name type="scientific">Pseudopithomyces chartarum</name>
    <dbReference type="NCBI Taxonomy" id="1892770"/>
    <lineage>
        <taxon>Eukaryota</taxon>
        <taxon>Fungi</taxon>
        <taxon>Dikarya</taxon>
        <taxon>Ascomycota</taxon>
        <taxon>Pezizomycotina</taxon>
        <taxon>Dothideomycetes</taxon>
        <taxon>Pleosporomycetidae</taxon>
        <taxon>Pleosporales</taxon>
        <taxon>Massarineae</taxon>
        <taxon>Didymosphaeriaceae</taxon>
        <taxon>Pseudopithomyces</taxon>
    </lineage>
</organism>
<dbReference type="Proteomes" id="UP001280581">
    <property type="component" value="Unassembled WGS sequence"/>
</dbReference>
<reference evidence="2 3" key="1">
    <citation type="submission" date="2021-02" db="EMBL/GenBank/DDBJ databases">
        <title>Genome assembly of Pseudopithomyces chartarum.</title>
        <authorList>
            <person name="Jauregui R."/>
            <person name="Singh J."/>
            <person name="Voisey C."/>
        </authorList>
    </citation>
    <scope>NUCLEOTIDE SEQUENCE [LARGE SCALE GENOMIC DNA]</scope>
    <source>
        <strain evidence="2 3">AGR01</strain>
    </source>
</reference>
<protein>
    <submittedName>
        <fullName evidence="2">Uncharacterized protein</fullName>
    </submittedName>
</protein>
<feature type="compositionally biased region" description="Low complexity" evidence="1">
    <location>
        <begin position="503"/>
        <end position="525"/>
    </location>
</feature>
<evidence type="ECO:0000313" key="3">
    <source>
        <dbReference type="Proteomes" id="UP001280581"/>
    </source>
</evidence>
<accession>A0AAN6RLE6</accession>
<dbReference type="EMBL" id="WVTA01000001">
    <property type="protein sequence ID" value="KAK3216683.1"/>
    <property type="molecule type" value="Genomic_DNA"/>
</dbReference>